<sequence>MIDKLYFALLLNPTGKMNKRNISLIIADDHPIMLKGLAEELENAGYNIVATANNGAAAVEIIALHKPSIALLDIEMPFFNGFEVIKNCQALQLDTKFVVMTYHKEKGFIVQAKKVGTHGYLLKEDNLDEIEACIKAVLSDEFYFSKSFQEDIKYTVDNELRKVGLLTPSERTIIRLIAQGKNSAEICEILKVSKRTIEKHRANIIAKLELESSLDTLTQWTMDYKEIIMSL</sequence>
<keyword evidence="9" id="KW-1185">Reference proteome</keyword>
<keyword evidence="3" id="KW-0238">DNA-binding</keyword>
<dbReference type="SMART" id="SM00421">
    <property type="entry name" value="HTH_LUXR"/>
    <property type="match status" value="1"/>
</dbReference>
<dbReference type="InterPro" id="IPR039420">
    <property type="entry name" value="WalR-like"/>
</dbReference>
<gene>
    <name evidence="8" type="ORF">FIA58_004695</name>
</gene>
<reference evidence="8 9" key="3">
    <citation type="submission" date="2020-02" db="EMBL/GenBank/DDBJ databases">
        <title>Flavobacterium profundi sp. nov., isolated from a deep-sea seamount.</title>
        <authorList>
            <person name="Zhang D.-C."/>
        </authorList>
    </citation>
    <scope>NUCLEOTIDE SEQUENCE [LARGE SCALE GENOMIC DNA]</scope>
    <source>
        <strain evidence="8 9">EC11</strain>
    </source>
</reference>
<organism evidence="8 9">
    <name type="scientific">Flavobacterium jejuense</name>
    <dbReference type="NCBI Taxonomy" id="1544455"/>
    <lineage>
        <taxon>Bacteria</taxon>
        <taxon>Pseudomonadati</taxon>
        <taxon>Bacteroidota</taxon>
        <taxon>Flavobacteriia</taxon>
        <taxon>Flavobacteriales</taxon>
        <taxon>Flavobacteriaceae</taxon>
        <taxon>Flavobacterium</taxon>
    </lineage>
</organism>
<reference evidence="8 9" key="2">
    <citation type="submission" date="2019-05" db="EMBL/GenBank/DDBJ databases">
        <authorList>
            <person name="Lianzixin W."/>
        </authorList>
    </citation>
    <scope>NUCLEOTIDE SEQUENCE [LARGE SCALE GENOMIC DNA]</scope>
    <source>
        <strain evidence="8 9">EC11</strain>
    </source>
</reference>
<dbReference type="PANTHER" id="PTHR43214:SF41">
    <property type="entry name" value="NITRATE_NITRITE RESPONSE REGULATOR PROTEIN NARP"/>
    <property type="match status" value="1"/>
</dbReference>
<proteinExistence type="predicted"/>
<keyword evidence="1 5" id="KW-0597">Phosphoprotein</keyword>
<evidence type="ECO:0000256" key="2">
    <source>
        <dbReference type="ARBA" id="ARBA00023015"/>
    </source>
</evidence>
<dbReference type="InterPro" id="IPR016032">
    <property type="entry name" value="Sig_transdc_resp-reg_C-effctor"/>
</dbReference>
<evidence type="ECO:0000313" key="9">
    <source>
        <dbReference type="Proteomes" id="UP000817854"/>
    </source>
</evidence>
<keyword evidence="4" id="KW-0804">Transcription</keyword>
<dbReference type="Pfam" id="PF00196">
    <property type="entry name" value="GerE"/>
    <property type="match status" value="1"/>
</dbReference>
<feature type="domain" description="Response regulatory" evidence="7">
    <location>
        <begin position="23"/>
        <end position="138"/>
    </location>
</feature>
<dbReference type="InterPro" id="IPR001789">
    <property type="entry name" value="Sig_transdc_resp-reg_receiver"/>
</dbReference>
<dbReference type="CDD" id="cd17535">
    <property type="entry name" value="REC_NarL-like"/>
    <property type="match status" value="1"/>
</dbReference>
<dbReference type="EMBL" id="VEVQ02000002">
    <property type="protein sequence ID" value="NHN24970.1"/>
    <property type="molecule type" value="Genomic_DNA"/>
</dbReference>
<dbReference type="SUPFAM" id="SSF52172">
    <property type="entry name" value="CheY-like"/>
    <property type="match status" value="1"/>
</dbReference>
<feature type="domain" description="HTH luxR-type" evidence="6">
    <location>
        <begin position="159"/>
        <end position="223"/>
    </location>
</feature>
<dbReference type="InterPro" id="IPR000792">
    <property type="entry name" value="Tscrpt_reg_LuxR_C"/>
</dbReference>
<comment type="caution">
    <text evidence="8">The sequence shown here is derived from an EMBL/GenBank/DDBJ whole genome shotgun (WGS) entry which is preliminary data.</text>
</comment>
<dbReference type="SUPFAM" id="SSF46894">
    <property type="entry name" value="C-terminal effector domain of the bipartite response regulators"/>
    <property type="match status" value="1"/>
</dbReference>
<evidence type="ECO:0000259" key="7">
    <source>
        <dbReference type="PROSITE" id="PS50110"/>
    </source>
</evidence>
<dbReference type="Gene3D" id="1.10.10.10">
    <property type="entry name" value="Winged helix-like DNA-binding domain superfamily/Winged helix DNA-binding domain"/>
    <property type="match status" value="1"/>
</dbReference>
<dbReference type="SMART" id="SM00448">
    <property type="entry name" value="REC"/>
    <property type="match status" value="1"/>
</dbReference>
<dbReference type="PRINTS" id="PR00038">
    <property type="entry name" value="HTHLUXR"/>
</dbReference>
<protein>
    <submittedName>
        <fullName evidence="8">Response regulator transcription factor</fullName>
    </submittedName>
</protein>
<evidence type="ECO:0000313" key="8">
    <source>
        <dbReference type="EMBL" id="NHN24970.1"/>
    </source>
</evidence>
<dbReference type="Pfam" id="PF00072">
    <property type="entry name" value="Response_reg"/>
    <property type="match status" value="1"/>
</dbReference>
<evidence type="ECO:0000256" key="1">
    <source>
        <dbReference type="ARBA" id="ARBA00022553"/>
    </source>
</evidence>
<dbReference type="InterPro" id="IPR036388">
    <property type="entry name" value="WH-like_DNA-bd_sf"/>
</dbReference>
<dbReference type="PANTHER" id="PTHR43214">
    <property type="entry name" value="TWO-COMPONENT RESPONSE REGULATOR"/>
    <property type="match status" value="1"/>
</dbReference>
<dbReference type="PROSITE" id="PS50110">
    <property type="entry name" value="RESPONSE_REGULATORY"/>
    <property type="match status" value="1"/>
</dbReference>
<dbReference type="CDD" id="cd06170">
    <property type="entry name" value="LuxR_C_like"/>
    <property type="match status" value="1"/>
</dbReference>
<evidence type="ECO:0000256" key="5">
    <source>
        <dbReference type="PROSITE-ProRule" id="PRU00169"/>
    </source>
</evidence>
<name>A0ABX0IPH2_9FLAO</name>
<dbReference type="Proteomes" id="UP000817854">
    <property type="component" value="Unassembled WGS sequence"/>
</dbReference>
<evidence type="ECO:0000259" key="6">
    <source>
        <dbReference type="PROSITE" id="PS50043"/>
    </source>
</evidence>
<dbReference type="InterPro" id="IPR058245">
    <property type="entry name" value="NreC/VraR/RcsB-like_REC"/>
</dbReference>
<keyword evidence="2" id="KW-0805">Transcription regulation</keyword>
<dbReference type="InterPro" id="IPR011006">
    <property type="entry name" value="CheY-like_superfamily"/>
</dbReference>
<dbReference type="PROSITE" id="PS50043">
    <property type="entry name" value="HTH_LUXR_2"/>
    <property type="match status" value="1"/>
</dbReference>
<evidence type="ECO:0000256" key="4">
    <source>
        <dbReference type="ARBA" id="ARBA00023163"/>
    </source>
</evidence>
<evidence type="ECO:0000256" key="3">
    <source>
        <dbReference type="ARBA" id="ARBA00023125"/>
    </source>
</evidence>
<dbReference type="Gene3D" id="3.40.50.2300">
    <property type="match status" value="1"/>
</dbReference>
<dbReference type="RefSeq" id="WP_140960563.1">
    <property type="nucleotide sequence ID" value="NZ_VEVQ02000002.1"/>
</dbReference>
<feature type="modified residue" description="4-aspartylphosphate" evidence="5">
    <location>
        <position position="73"/>
    </location>
</feature>
<reference evidence="9" key="1">
    <citation type="submission" date="2019-05" db="EMBL/GenBank/DDBJ databases">
        <title>Flavobacterium profundi sp. nov., isolated from a deep-sea seamount.</title>
        <authorList>
            <person name="Zhang D.-C."/>
        </authorList>
    </citation>
    <scope>NUCLEOTIDE SEQUENCE [LARGE SCALE GENOMIC DNA]</scope>
    <source>
        <strain evidence="9">EC11</strain>
    </source>
</reference>
<accession>A0ABX0IPH2</accession>